<gene>
    <name evidence="9" type="ORF">FME351_LOCUS7375</name>
    <name evidence="10" type="ORF">TSG867_LOCUS23013</name>
</gene>
<dbReference type="InterPro" id="IPR019734">
    <property type="entry name" value="TPR_rpt"/>
</dbReference>
<evidence type="ECO:0000256" key="8">
    <source>
        <dbReference type="SAM" id="Phobius"/>
    </source>
</evidence>
<dbReference type="PROSITE" id="PS50005">
    <property type="entry name" value="TPR"/>
    <property type="match status" value="3"/>
</dbReference>
<evidence type="ECO:0000313" key="11">
    <source>
        <dbReference type="Proteomes" id="UP000663862"/>
    </source>
</evidence>
<proteinExistence type="predicted"/>
<reference evidence="10" key="1">
    <citation type="submission" date="2021-02" db="EMBL/GenBank/DDBJ databases">
        <authorList>
            <person name="Nowell W R."/>
        </authorList>
    </citation>
    <scope>NUCLEOTIDE SEQUENCE</scope>
</reference>
<dbReference type="AlphaFoldDB" id="A0A820X6A3"/>
<dbReference type="GO" id="GO:0016020">
    <property type="term" value="C:membrane"/>
    <property type="evidence" value="ECO:0007669"/>
    <property type="project" value="UniProtKB-SubCell"/>
</dbReference>
<sequence>MVQYNAQDYQQRGIFGPFFATMLLTLIVWIYMYIRRIHFIQSRNIQPEQLKRTGELARITPPAVSNPSDNLKNLFEMPVLFYALSLYLYTTKHVDMIYIAAAWIYFIFRVFHSFIHYFCKENPENADFIQDNGKISCHQCHDKQQTCATKSNKKSSIQLDTYQISKNLSDMLTSSSTTTQIEKTVLSSTPVNKLTNLETFSLMWLDANVHTTEDNIDAQVKLREAINFLQTFDKENECEEAIRNIVNEKVVLIVSGRLGRNVVPRLHDLSQLTCVYVYCFDKDGNKQWSDKYSKVKGVFTELTDVIKCLKKEQKVREKVESSGVISIFNRSDIEHTHKNLKSENSSFMWFQLLIEVLIGMQQNLAAKKELIDVCKQQYQSNLKELAIIDEFERDYDCSKAVWWYTREAFLYRLLNKALRIQNIDLLFAFRFFITDMFKSLSKEHEKFKNLCTDECIRVYRGQIISTDEFDRMRSSIGEFISINSFFSTSRNRKQAIGFISSEKPIDDIRPILFDIRIDIHLSAKPFADVTKLSYFQEEQEIIFMLGSVFRISNIIYSEQELVWIAELVLCSENDHDLKDLFAYHKTKIGQDFTDVVTLGDILFKMGEFDKAKQYYNRILNELSKVDLTAASCYFGLGNVAIEQDEYSTALTHHLQALEIRQKFLSGNNPTIASSYNQIGATFQRLVIYDRALEYAIIGLKMRCKCLDSNNVDLAQSYRDIGIVYFRLTAHRRALKSFEKAHEIYIKALPENHPDIAENLGYIGYVHKALKEYDSALQYYQKALAIDKKSLPENHPDIGVITKSIGTVFYCQHDYKSALEYYSQALAIFRKSLRPSHHFTEDVEGMIELINKKLSTASQDTD</sequence>
<keyword evidence="5 8" id="KW-1133">Transmembrane helix</keyword>
<dbReference type="Pfam" id="PF01124">
    <property type="entry name" value="MAPEG"/>
    <property type="match status" value="1"/>
</dbReference>
<dbReference type="PANTHER" id="PTHR45641">
    <property type="entry name" value="TETRATRICOPEPTIDE REPEAT PROTEIN (AFU_ORTHOLOGUE AFUA_6G03870)"/>
    <property type="match status" value="1"/>
</dbReference>
<dbReference type="Gene3D" id="3.90.176.10">
    <property type="entry name" value="Toxin ADP-ribosyltransferase, Chain A, domain 1"/>
    <property type="match status" value="1"/>
</dbReference>
<keyword evidence="4 7" id="KW-0802">TPR repeat</keyword>
<feature type="repeat" description="TPR" evidence="7">
    <location>
        <begin position="714"/>
        <end position="747"/>
    </location>
</feature>
<dbReference type="Proteomes" id="UP000663869">
    <property type="component" value="Unassembled WGS sequence"/>
</dbReference>
<dbReference type="SUPFAM" id="SSF161084">
    <property type="entry name" value="MAPEG domain-like"/>
    <property type="match status" value="1"/>
</dbReference>
<evidence type="ECO:0000313" key="9">
    <source>
        <dbReference type="EMBL" id="CAF3382494.1"/>
    </source>
</evidence>
<feature type="transmembrane region" description="Helical" evidence="8">
    <location>
        <begin position="96"/>
        <end position="118"/>
    </location>
</feature>
<dbReference type="InterPro" id="IPR001129">
    <property type="entry name" value="Membr-assoc_MAPEG"/>
</dbReference>
<evidence type="ECO:0000256" key="3">
    <source>
        <dbReference type="ARBA" id="ARBA00022737"/>
    </source>
</evidence>
<protein>
    <submittedName>
        <fullName evidence="10">Uncharacterized protein</fullName>
    </submittedName>
</protein>
<comment type="subcellular location">
    <subcellularLocation>
        <location evidence="1">Membrane</location>
    </subcellularLocation>
</comment>
<dbReference type="Pfam" id="PF13374">
    <property type="entry name" value="TPR_10"/>
    <property type="match status" value="1"/>
</dbReference>
<dbReference type="SUPFAM" id="SSF56399">
    <property type="entry name" value="ADP-ribosylation"/>
    <property type="match status" value="1"/>
</dbReference>
<dbReference type="SUPFAM" id="SSF81901">
    <property type="entry name" value="HCP-like"/>
    <property type="match status" value="1"/>
</dbReference>
<evidence type="ECO:0000256" key="2">
    <source>
        <dbReference type="ARBA" id="ARBA00022692"/>
    </source>
</evidence>
<dbReference type="EMBL" id="CAJOBQ010001933">
    <property type="protein sequence ID" value="CAF4527333.1"/>
    <property type="molecule type" value="Genomic_DNA"/>
</dbReference>
<evidence type="ECO:0000256" key="1">
    <source>
        <dbReference type="ARBA" id="ARBA00004370"/>
    </source>
</evidence>
<evidence type="ECO:0000313" key="10">
    <source>
        <dbReference type="EMBL" id="CAF4527333.1"/>
    </source>
</evidence>
<evidence type="ECO:0000256" key="7">
    <source>
        <dbReference type="PROSITE-ProRule" id="PRU00339"/>
    </source>
</evidence>
<evidence type="ECO:0000256" key="5">
    <source>
        <dbReference type="ARBA" id="ARBA00022989"/>
    </source>
</evidence>
<dbReference type="PANTHER" id="PTHR45641:SF19">
    <property type="entry name" value="NEPHROCYSTIN-3"/>
    <property type="match status" value="1"/>
</dbReference>
<name>A0A820X6A3_9BILA</name>
<keyword evidence="2 8" id="KW-0812">Transmembrane</keyword>
<evidence type="ECO:0000256" key="6">
    <source>
        <dbReference type="ARBA" id="ARBA00023136"/>
    </source>
</evidence>
<dbReference type="Proteomes" id="UP000663862">
    <property type="component" value="Unassembled WGS sequence"/>
</dbReference>
<keyword evidence="6 8" id="KW-0472">Membrane</keyword>
<feature type="repeat" description="TPR" evidence="7">
    <location>
        <begin position="756"/>
        <end position="789"/>
    </location>
</feature>
<evidence type="ECO:0000256" key="4">
    <source>
        <dbReference type="ARBA" id="ARBA00022803"/>
    </source>
</evidence>
<organism evidence="10 11">
    <name type="scientific">Rotaria socialis</name>
    <dbReference type="NCBI Taxonomy" id="392032"/>
    <lineage>
        <taxon>Eukaryota</taxon>
        <taxon>Metazoa</taxon>
        <taxon>Spiralia</taxon>
        <taxon>Gnathifera</taxon>
        <taxon>Rotifera</taxon>
        <taxon>Eurotatoria</taxon>
        <taxon>Bdelloidea</taxon>
        <taxon>Philodinida</taxon>
        <taxon>Philodinidae</taxon>
        <taxon>Rotaria</taxon>
    </lineage>
</organism>
<comment type="caution">
    <text evidence="10">The sequence shown here is derived from an EMBL/GenBank/DDBJ whole genome shotgun (WGS) entry which is preliminary data.</text>
</comment>
<dbReference type="EMBL" id="CAJNYU010000688">
    <property type="protein sequence ID" value="CAF3382494.1"/>
    <property type="molecule type" value="Genomic_DNA"/>
</dbReference>
<accession>A0A820X6A3</accession>
<feature type="repeat" description="TPR" evidence="7">
    <location>
        <begin position="630"/>
        <end position="663"/>
    </location>
</feature>
<dbReference type="InterPro" id="IPR011990">
    <property type="entry name" value="TPR-like_helical_dom_sf"/>
</dbReference>
<feature type="transmembrane region" description="Helical" evidence="8">
    <location>
        <begin position="14"/>
        <end position="34"/>
    </location>
</feature>
<dbReference type="Gene3D" id="1.25.40.10">
    <property type="entry name" value="Tetratricopeptide repeat domain"/>
    <property type="match status" value="2"/>
</dbReference>
<dbReference type="SMART" id="SM00028">
    <property type="entry name" value="TPR"/>
    <property type="match status" value="6"/>
</dbReference>
<dbReference type="PROSITE" id="PS51996">
    <property type="entry name" value="TR_MART"/>
    <property type="match status" value="1"/>
</dbReference>
<dbReference type="InterPro" id="IPR023352">
    <property type="entry name" value="MAPEG-like_dom_sf"/>
</dbReference>
<dbReference type="Pfam" id="PF13424">
    <property type="entry name" value="TPR_12"/>
    <property type="match status" value="2"/>
</dbReference>
<dbReference type="Gene3D" id="1.20.120.550">
    <property type="entry name" value="Membrane associated eicosanoid/glutathione metabolism-like domain"/>
    <property type="match status" value="1"/>
</dbReference>
<keyword evidence="3" id="KW-0677">Repeat</keyword>